<name>A0A2U0TCZ1_9PAST</name>
<evidence type="ECO:0000313" key="7">
    <source>
        <dbReference type="Proteomes" id="UP000245909"/>
    </source>
</evidence>
<evidence type="ECO:0000256" key="3">
    <source>
        <dbReference type="ARBA" id="ARBA00022691"/>
    </source>
</evidence>
<dbReference type="GO" id="GO:0009102">
    <property type="term" value="P:biotin biosynthetic process"/>
    <property type="evidence" value="ECO:0007669"/>
    <property type="project" value="UniProtKB-UniRule"/>
</dbReference>
<dbReference type="PANTHER" id="PTHR43861:SF1">
    <property type="entry name" value="TRANS-ACONITATE 2-METHYLTRANSFERASE"/>
    <property type="match status" value="1"/>
</dbReference>
<organism evidence="6 7">
    <name type="scientific">Alitibacter langaaensis DSM 22999</name>
    <dbReference type="NCBI Taxonomy" id="1122935"/>
    <lineage>
        <taxon>Bacteria</taxon>
        <taxon>Pseudomonadati</taxon>
        <taxon>Pseudomonadota</taxon>
        <taxon>Gammaproteobacteria</taxon>
        <taxon>Pasteurellales</taxon>
        <taxon>Pasteurellaceae</taxon>
        <taxon>Alitibacter</taxon>
    </lineage>
</organism>
<dbReference type="GO" id="GO:0032259">
    <property type="term" value="P:methylation"/>
    <property type="evidence" value="ECO:0007669"/>
    <property type="project" value="UniProtKB-KW"/>
</dbReference>
<dbReference type="EMBL" id="QENU01000002">
    <property type="protein sequence ID" value="PVX41384.1"/>
    <property type="molecule type" value="Genomic_DNA"/>
</dbReference>
<keyword evidence="3 5" id="KW-0949">S-adenosyl-L-methionine</keyword>
<dbReference type="UniPathway" id="UPA00078"/>
<evidence type="ECO:0000256" key="5">
    <source>
        <dbReference type="HAMAP-Rule" id="MF_00835"/>
    </source>
</evidence>
<evidence type="ECO:0000256" key="1">
    <source>
        <dbReference type="ARBA" id="ARBA00022603"/>
    </source>
</evidence>
<comment type="catalytic activity">
    <reaction evidence="5">
        <text>malonyl-[ACP] + S-adenosyl-L-methionine = malonyl-[ACP] methyl ester + S-adenosyl-L-homocysteine</text>
        <dbReference type="Rhea" id="RHEA:17105"/>
        <dbReference type="Rhea" id="RHEA-COMP:9623"/>
        <dbReference type="Rhea" id="RHEA-COMP:9954"/>
        <dbReference type="ChEBI" id="CHEBI:57856"/>
        <dbReference type="ChEBI" id="CHEBI:59789"/>
        <dbReference type="ChEBI" id="CHEBI:78449"/>
        <dbReference type="ChEBI" id="CHEBI:78845"/>
        <dbReference type="EC" id="2.1.1.197"/>
    </reaction>
</comment>
<dbReference type="GO" id="GO:0102130">
    <property type="term" value="F:malonyl-CoA methyltransferase activity"/>
    <property type="evidence" value="ECO:0007669"/>
    <property type="project" value="UniProtKB-EC"/>
</dbReference>
<dbReference type="Pfam" id="PF13489">
    <property type="entry name" value="Methyltransf_23"/>
    <property type="match status" value="1"/>
</dbReference>
<evidence type="ECO:0000256" key="2">
    <source>
        <dbReference type="ARBA" id="ARBA00022679"/>
    </source>
</evidence>
<protein>
    <recommendedName>
        <fullName evidence="5">Malonyl-[acyl-carrier protein] O-methyltransferase</fullName>
        <shortName evidence="5">Malonyl-ACP O-methyltransferase</shortName>
        <ecNumber evidence="5">2.1.1.197</ecNumber>
    </recommendedName>
    <alternativeName>
        <fullName evidence="5">Biotin synthesis protein BioC</fullName>
    </alternativeName>
</protein>
<dbReference type="Proteomes" id="UP000245909">
    <property type="component" value="Unassembled WGS sequence"/>
</dbReference>
<dbReference type="EC" id="2.1.1.197" evidence="5"/>
<keyword evidence="7" id="KW-1185">Reference proteome</keyword>
<keyword evidence="4 5" id="KW-0093">Biotin biosynthesis</keyword>
<keyword evidence="2 5" id="KW-0808">Transferase</keyword>
<evidence type="ECO:0000256" key="4">
    <source>
        <dbReference type="ARBA" id="ARBA00022756"/>
    </source>
</evidence>
<comment type="pathway">
    <text evidence="5">Cofactor biosynthesis; biotin biosynthesis.</text>
</comment>
<dbReference type="CDD" id="cd02440">
    <property type="entry name" value="AdoMet_MTases"/>
    <property type="match status" value="1"/>
</dbReference>
<comment type="caution">
    <text evidence="6">The sequence shown here is derived from an EMBL/GenBank/DDBJ whole genome shotgun (WGS) entry which is preliminary data.</text>
</comment>
<comment type="similarity">
    <text evidence="5">Belongs to the methyltransferase superfamily.</text>
</comment>
<dbReference type="GO" id="GO:0010340">
    <property type="term" value="F:carboxyl-O-methyltransferase activity"/>
    <property type="evidence" value="ECO:0007669"/>
    <property type="project" value="UniProtKB-UniRule"/>
</dbReference>
<dbReference type="RefSeq" id="WP_116631171.1">
    <property type="nucleotide sequence ID" value="NZ_QENU01000002.1"/>
</dbReference>
<dbReference type="InterPro" id="IPR029063">
    <property type="entry name" value="SAM-dependent_MTases_sf"/>
</dbReference>
<evidence type="ECO:0000313" key="6">
    <source>
        <dbReference type="EMBL" id="PVX41384.1"/>
    </source>
</evidence>
<dbReference type="SUPFAM" id="SSF53335">
    <property type="entry name" value="S-adenosyl-L-methionine-dependent methyltransferases"/>
    <property type="match status" value="1"/>
</dbReference>
<dbReference type="AlphaFoldDB" id="A0A2U0TCZ1"/>
<dbReference type="NCBIfam" id="TIGR02072">
    <property type="entry name" value="BioC"/>
    <property type="match status" value="1"/>
</dbReference>
<dbReference type="PANTHER" id="PTHR43861">
    <property type="entry name" value="TRANS-ACONITATE 2-METHYLTRANSFERASE-RELATED"/>
    <property type="match status" value="1"/>
</dbReference>
<proteinExistence type="inferred from homology"/>
<dbReference type="HAMAP" id="MF_00835">
    <property type="entry name" value="BioC"/>
    <property type="match status" value="1"/>
</dbReference>
<reference evidence="6 7" key="1">
    <citation type="submission" date="2018-05" db="EMBL/GenBank/DDBJ databases">
        <title>Genomic Encyclopedia of Type Strains, Phase IV (KMG-IV): sequencing the most valuable type-strain genomes for metagenomic binning, comparative biology and taxonomic classification.</title>
        <authorList>
            <person name="Goeker M."/>
        </authorList>
    </citation>
    <scope>NUCLEOTIDE SEQUENCE [LARGE SCALE GENOMIC DNA]</scope>
    <source>
        <strain evidence="6 7">DSM 22999</strain>
    </source>
</reference>
<gene>
    <name evidence="5" type="primary">bioC</name>
    <name evidence="6" type="ORF">C8D76_10280</name>
</gene>
<accession>A0A2U0TCZ1</accession>
<keyword evidence="1 5" id="KW-0489">Methyltransferase</keyword>
<comment type="function">
    <text evidence="5">Converts the free carboxyl group of a malonyl-thioester to its methyl ester by transfer of a methyl group from S-adenosyl-L-methionine (SAM). It allows to synthesize pimeloyl-ACP via the fatty acid synthetic pathway.</text>
</comment>
<sequence length="249" mass="29003">MTRLSQVQRCFSAARNSYDQQAIVQYKIAKKLTSLVAQQRTDFEHCLEIGCGTGIFTRELAKSLNIDHWELNDLCDNQHWLQQILPAEHFHFQQGDAEQLRCDQAYDLIATASTVQWFNQKQQFIERCAAQLKPQGLLVFSTFDSDNLYEIKQLTGIGLDYPSLAQWQQWLAPQFEILHLSAEKMILEFEQPREVLQHLKQTGVTATNQQMWTKGKLQQFYQNYMKNYRTLAGNVHLTYTPILALAKRK</sequence>
<dbReference type="InterPro" id="IPR011814">
    <property type="entry name" value="BioC"/>
</dbReference>
<dbReference type="OrthoDB" id="9760689at2"/>
<dbReference type="Gene3D" id="3.40.50.150">
    <property type="entry name" value="Vaccinia Virus protein VP39"/>
    <property type="match status" value="1"/>
</dbReference>